<accession>A0A6B3R6P2</accession>
<dbReference type="Pfam" id="PF01370">
    <property type="entry name" value="Epimerase"/>
    <property type="match status" value="1"/>
</dbReference>
<dbReference type="SUPFAM" id="SSF51735">
    <property type="entry name" value="NAD(P)-binding Rossmann-fold domains"/>
    <property type="match status" value="1"/>
</dbReference>
<sequence>MKFETRYHEADLSKVRVLVTGGAGFIGSNIVAYLLGFGAKQVRVLDNLSNGYRSNISEFESEPNFEFQEGDIRNPEDCQRAVKNMDIVLHQAALGSVPRSIADPVTSNAVNVSGFLNMLVACRASETVKRFVYAASSSTYGDSPALPKVEHKIGKPLSPYAVTKYVNELYAEVFAKTYGMEIIGLRYFNVFGPNQSPEGAYAAVIPLFMQALKDRQSPIIHGDGEQTRDFTFVENAVQANIKAAFATQDATNQVYNVACGERVSLNELWEILQEASGIKLKANYGPPRPGDVRDSLADIEKARTRLGYEPRFSVRAGLKLTWEAFKT</sequence>
<comment type="caution">
    <text evidence="3">The sequence shown here is derived from an EMBL/GenBank/DDBJ whole genome shotgun (WGS) entry which is preliminary data.</text>
</comment>
<evidence type="ECO:0000259" key="2">
    <source>
        <dbReference type="Pfam" id="PF01370"/>
    </source>
</evidence>
<proteinExistence type="inferred from homology"/>
<dbReference type="Gene3D" id="3.90.25.10">
    <property type="entry name" value="UDP-galactose 4-epimerase, domain 1"/>
    <property type="match status" value="1"/>
</dbReference>
<evidence type="ECO:0000256" key="1">
    <source>
        <dbReference type="ARBA" id="ARBA00007637"/>
    </source>
</evidence>
<dbReference type="PRINTS" id="PR01713">
    <property type="entry name" value="NUCEPIMERASE"/>
</dbReference>
<name>A0A6B3R6P2_9FLAO</name>
<comment type="similarity">
    <text evidence="1">Belongs to the NAD(P)-dependent epimerase/dehydratase family.</text>
</comment>
<dbReference type="RefSeq" id="WP_164004183.1">
    <property type="nucleotide sequence ID" value="NZ_JAAIKD010000002.1"/>
</dbReference>
<dbReference type="Gene3D" id="3.40.50.720">
    <property type="entry name" value="NAD(P)-binding Rossmann-like Domain"/>
    <property type="match status" value="1"/>
</dbReference>
<dbReference type="Proteomes" id="UP000478505">
    <property type="component" value="Unassembled WGS sequence"/>
</dbReference>
<gene>
    <name evidence="3" type="ORF">G3567_04810</name>
</gene>
<dbReference type="InterPro" id="IPR001509">
    <property type="entry name" value="Epimerase_deHydtase"/>
</dbReference>
<feature type="domain" description="NAD-dependent epimerase/dehydratase" evidence="2">
    <location>
        <begin position="17"/>
        <end position="258"/>
    </location>
</feature>
<evidence type="ECO:0000313" key="3">
    <source>
        <dbReference type="EMBL" id="NEV93471.1"/>
    </source>
</evidence>
<evidence type="ECO:0000313" key="4">
    <source>
        <dbReference type="Proteomes" id="UP000478505"/>
    </source>
</evidence>
<dbReference type="CDD" id="cd05256">
    <property type="entry name" value="UDP_AE_SDR_e"/>
    <property type="match status" value="1"/>
</dbReference>
<protein>
    <submittedName>
        <fullName evidence="3">SDR family oxidoreductase</fullName>
    </submittedName>
</protein>
<dbReference type="AlphaFoldDB" id="A0A6B3R6P2"/>
<dbReference type="EMBL" id="JAAIKD010000002">
    <property type="protein sequence ID" value="NEV93471.1"/>
    <property type="molecule type" value="Genomic_DNA"/>
</dbReference>
<reference evidence="3 4" key="1">
    <citation type="submission" date="2020-02" db="EMBL/GenBank/DDBJ databases">
        <title>Flavobacteriaceae Psychroflexus bacterium YR1-1, complete genome.</title>
        <authorList>
            <person name="Li Y."/>
            <person name="Wu S."/>
        </authorList>
    </citation>
    <scope>NUCLEOTIDE SEQUENCE [LARGE SCALE GENOMIC DNA]</scope>
    <source>
        <strain evidence="3 4">YR1-1</strain>
    </source>
</reference>
<organism evidence="3 4">
    <name type="scientific">Psychroflexus aurantiacus</name>
    <dbReference type="NCBI Taxonomy" id="2709310"/>
    <lineage>
        <taxon>Bacteria</taxon>
        <taxon>Pseudomonadati</taxon>
        <taxon>Bacteroidota</taxon>
        <taxon>Flavobacteriia</taxon>
        <taxon>Flavobacteriales</taxon>
        <taxon>Flavobacteriaceae</taxon>
        <taxon>Psychroflexus</taxon>
    </lineage>
</organism>
<keyword evidence="4" id="KW-1185">Reference proteome</keyword>
<dbReference type="PANTHER" id="PTHR43000">
    <property type="entry name" value="DTDP-D-GLUCOSE 4,6-DEHYDRATASE-RELATED"/>
    <property type="match status" value="1"/>
</dbReference>
<dbReference type="InterPro" id="IPR036291">
    <property type="entry name" value="NAD(P)-bd_dom_sf"/>
</dbReference>